<comment type="similarity">
    <text evidence="3">Belongs to the phospholipase A2 family.</text>
</comment>
<dbReference type="PANTHER" id="PTHR11716">
    <property type="entry name" value="PHOSPHOLIPASE A2 FAMILY MEMBER"/>
    <property type="match status" value="1"/>
</dbReference>
<dbReference type="AlphaFoldDB" id="A0AAD7Q2S0"/>
<dbReference type="GO" id="GO:0009860">
    <property type="term" value="P:pollen tube growth"/>
    <property type="evidence" value="ECO:0007669"/>
    <property type="project" value="TreeGrafter"/>
</dbReference>
<evidence type="ECO:0000256" key="14">
    <source>
        <dbReference type="PIRSR" id="PIRSR601211-3"/>
    </source>
</evidence>
<evidence type="ECO:0000256" key="6">
    <source>
        <dbReference type="ARBA" id="ARBA00022723"/>
    </source>
</evidence>
<evidence type="ECO:0000256" key="4">
    <source>
        <dbReference type="ARBA" id="ARBA00013278"/>
    </source>
</evidence>
<dbReference type="GO" id="GO:0005576">
    <property type="term" value="C:extracellular region"/>
    <property type="evidence" value="ECO:0007669"/>
    <property type="project" value="UniProtKB-SubCell"/>
</dbReference>
<keyword evidence="12 14" id="KW-1015">Disulfide bond</keyword>
<evidence type="ECO:0000256" key="13">
    <source>
        <dbReference type="PIRSR" id="PIRSR601211-2"/>
    </source>
</evidence>
<feature type="binding site" evidence="13">
    <location>
        <position position="61"/>
    </location>
    <ligand>
        <name>Ca(2+)</name>
        <dbReference type="ChEBI" id="CHEBI:29108"/>
    </ligand>
</feature>
<evidence type="ECO:0000256" key="8">
    <source>
        <dbReference type="ARBA" id="ARBA00022801"/>
    </source>
</evidence>
<evidence type="ECO:0000256" key="5">
    <source>
        <dbReference type="ARBA" id="ARBA00022525"/>
    </source>
</evidence>
<accession>A0AAD7Q2S0</accession>
<protein>
    <recommendedName>
        <fullName evidence="4">phospholipase A2</fullName>
        <ecNumber evidence="4">3.1.1.4</ecNumber>
    </recommendedName>
</protein>
<feature type="binding site" evidence="13">
    <location>
        <position position="59"/>
    </location>
    <ligand>
        <name>Ca(2+)</name>
        <dbReference type="ChEBI" id="CHEBI:29108"/>
    </ligand>
</feature>
<keyword evidence="10" id="KW-0442">Lipid degradation</keyword>
<proteinExistence type="inferred from homology"/>
<dbReference type="GO" id="GO:0004623">
    <property type="term" value="F:phospholipase A2 activity"/>
    <property type="evidence" value="ECO:0007669"/>
    <property type="project" value="UniProtKB-EC"/>
</dbReference>
<dbReference type="KEGG" id="qsa:O6P43_003923"/>
<dbReference type="GO" id="GO:0012505">
    <property type="term" value="C:endomembrane system"/>
    <property type="evidence" value="ECO:0007669"/>
    <property type="project" value="UniProtKB-ARBA"/>
</dbReference>
<feature type="chain" id="PRO_5042071343" description="phospholipase A2" evidence="15">
    <location>
        <begin position="31"/>
        <end position="148"/>
    </location>
</feature>
<comment type="subcellular location">
    <subcellularLocation>
        <location evidence="2">Secreted</location>
    </subcellularLocation>
</comment>
<keyword evidence="11" id="KW-0443">Lipid metabolism</keyword>
<dbReference type="GO" id="GO:0050482">
    <property type="term" value="P:arachidonate secretion"/>
    <property type="evidence" value="ECO:0007669"/>
    <property type="project" value="InterPro"/>
</dbReference>
<comment type="caution">
    <text evidence="16">The sequence shown here is derived from an EMBL/GenBank/DDBJ whole genome shotgun (WGS) entry which is preliminary data.</text>
</comment>
<evidence type="ECO:0000256" key="11">
    <source>
        <dbReference type="ARBA" id="ARBA00023098"/>
    </source>
</evidence>
<dbReference type="EC" id="3.1.1.4" evidence="4"/>
<dbReference type="Gene3D" id="1.20.90.10">
    <property type="entry name" value="Phospholipase A2 domain"/>
    <property type="match status" value="1"/>
</dbReference>
<dbReference type="PANTHER" id="PTHR11716:SF99">
    <property type="entry name" value="PHOSPHOLIPASE A2-DELTA-RELATED"/>
    <property type="match status" value="1"/>
</dbReference>
<feature type="signal peptide" evidence="15">
    <location>
        <begin position="1"/>
        <end position="30"/>
    </location>
</feature>
<gene>
    <name evidence="16" type="ORF">O6P43_003923</name>
</gene>
<dbReference type="GO" id="GO:0009846">
    <property type="term" value="P:pollen germination"/>
    <property type="evidence" value="ECO:0007669"/>
    <property type="project" value="TreeGrafter"/>
</dbReference>
<keyword evidence="5" id="KW-0964">Secreted</keyword>
<dbReference type="EMBL" id="JARAOO010000003">
    <property type="protein sequence ID" value="KAJ7973736.1"/>
    <property type="molecule type" value="Genomic_DNA"/>
</dbReference>
<evidence type="ECO:0000256" key="7">
    <source>
        <dbReference type="ARBA" id="ARBA00022729"/>
    </source>
</evidence>
<keyword evidence="7 15" id="KW-0732">Signal</keyword>
<evidence type="ECO:0000256" key="15">
    <source>
        <dbReference type="SAM" id="SignalP"/>
    </source>
</evidence>
<organism evidence="16 17">
    <name type="scientific">Quillaja saponaria</name>
    <name type="common">Soap bark tree</name>
    <dbReference type="NCBI Taxonomy" id="32244"/>
    <lineage>
        <taxon>Eukaryota</taxon>
        <taxon>Viridiplantae</taxon>
        <taxon>Streptophyta</taxon>
        <taxon>Embryophyta</taxon>
        <taxon>Tracheophyta</taxon>
        <taxon>Spermatophyta</taxon>
        <taxon>Magnoliopsida</taxon>
        <taxon>eudicotyledons</taxon>
        <taxon>Gunneridae</taxon>
        <taxon>Pentapetalae</taxon>
        <taxon>rosids</taxon>
        <taxon>fabids</taxon>
        <taxon>Fabales</taxon>
        <taxon>Quillajaceae</taxon>
        <taxon>Quillaja</taxon>
    </lineage>
</organism>
<dbReference type="GO" id="GO:0009555">
    <property type="term" value="P:pollen development"/>
    <property type="evidence" value="ECO:0007669"/>
    <property type="project" value="TreeGrafter"/>
</dbReference>
<comment type="catalytic activity">
    <reaction evidence="1">
        <text>a 1,2-diacyl-sn-glycero-3-phosphocholine + H2O = a 1-acyl-sn-glycero-3-phosphocholine + a fatty acid + H(+)</text>
        <dbReference type="Rhea" id="RHEA:15801"/>
        <dbReference type="ChEBI" id="CHEBI:15377"/>
        <dbReference type="ChEBI" id="CHEBI:15378"/>
        <dbReference type="ChEBI" id="CHEBI:28868"/>
        <dbReference type="ChEBI" id="CHEBI:57643"/>
        <dbReference type="ChEBI" id="CHEBI:58168"/>
        <dbReference type="EC" id="3.1.1.4"/>
    </reaction>
</comment>
<dbReference type="GO" id="GO:0006644">
    <property type="term" value="P:phospholipid metabolic process"/>
    <property type="evidence" value="ECO:0007669"/>
    <property type="project" value="InterPro"/>
</dbReference>
<dbReference type="InterPro" id="IPR033113">
    <property type="entry name" value="PLA2_histidine"/>
</dbReference>
<dbReference type="SUPFAM" id="SSF48619">
    <property type="entry name" value="Phospholipase A2, PLA2"/>
    <property type="match status" value="1"/>
</dbReference>
<dbReference type="GO" id="GO:0016042">
    <property type="term" value="P:lipid catabolic process"/>
    <property type="evidence" value="ECO:0007669"/>
    <property type="project" value="UniProtKB-KW"/>
</dbReference>
<dbReference type="InterPro" id="IPR036444">
    <property type="entry name" value="PLipase_A2_dom_sf"/>
</dbReference>
<dbReference type="PROSITE" id="PS00118">
    <property type="entry name" value="PA2_HIS"/>
    <property type="match status" value="1"/>
</dbReference>
<dbReference type="InterPro" id="IPR001211">
    <property type="entry name" value="PLA2"/>
</dbReference>
<keyword evidence="6 13" id="KW-0479">Metal-binding</keyword>
<evidence type="ECO:0000256" key="3">
    <source>
        <dbReference type="ARBA" id="ARBA00007056"/>
    </source>
</evidence>
<dbReference type="FunFam" id="1.20.90.10:FF:000005">
    <property type="entry name" value="Secretory phospholipase A2"/>
    <property type="match status" value="1"/>
</dbReference>
<evidence type="ECO:0000256" key="1">
    <source>
        <dbReference type="ARBA" id="ARBA00001604"/>
    </source>
</evidence>
<dbReference type="Proteomes" id="UP001163823">
    <property type="component" value="Chromosome 3"/>
</dbReference>
<feature type="binding site" evidence="13">
    <location>
        <position position="63"/>
    </location>
    <ligand>
        <name>Ca(2+)</name>
        <dbReference type="ChEBI" id="CHEBI:29108"/>
    </ligand>
</feature>
<evidence type="ECO:0000313" key="17">
    <source>
        <dbReference type="Proteomes" id="UP001163823"/>
    </source>
</evidence>
<dbReference type="GO" id="GO:0005509">
    <property type="term" value="F:calcium ion binding"/>
    <property type="evidence" value="ECO:0007669"/>
    <property type="project" value="InterPro"/>
</dbReference>
<dbReference type="GO" id="GO:0008289">
    <property type="term" value="F:lipid binding"/>
    <property type="evidence" value="ECO:0007669"/>
    <property type="project" value="TreeGrafter"/>
</dbReference>
<sequence>MQSRRPTDVPVGTRVSAVLVFLVIFLTVFAECNNNSGATCSRTCIAESCNSVGIRYGKYCGVGHTGCPGEQPCDDLDACCKTHDDCVSKRGMTNVKCHQKFKSCIKRVQKSGKAGFSRDCPYNVAMATMEHGMDLAILLSQFGNNMEL</sequence>
<reference evidence="16" key="1">
    <citation type="journal article" date="2023" name="Science">
        <title>Elucidation of the pathway for biosynthesis of saponin adjuvants from the soapbark tree.</title>
        <authorList>
            <person name="Reed J."/>
            <person name="Orme A."/>
            <person name="El-Demerdash A."/>
            <person name="Owen C."/>
            <person name="Martin L.B.B."/>
            <person name="Misra R.C."/>
            <person name="Kikuchi S."/>
            <person name="Rejzek M."/>
            <person name="Martin A.C."/>
            <person name="Harkess A."/>
            <person name="Leebens-Mack J."/>
            <person name="Louveau T."/>
            <person name="Stephenson M.J."/>
            <person name="Osbourn A."/>
        </authorList>
    </citation>
    <scope>NUCLEOTIDE SEQUENCE</scope>
    <source>
        <strain evidence="16">S10</strain>
    </source>
</reference>
<name>A0AAD7Q2S0_QUISA</name>
<evidence type="ECO:0000256" key="12">
    <source>
        <dbReference type="ARBA" id="ARBA00023157"/>
    </source>
</evidence>
<evidence type="ECO:0000256" key="10">
    <source>
        <dbReference type="ARBA" id="ARBA00022963"/>
    </source>
</evidence>
<keyword evidence="8" id="KW-0378">Hydrolase</keyword>
<evidence type="ECO:0000313" key="16">
    <source>
        <dbReference type="EMBL" id="KAJ7973736.1"/>
    </source>
</evidence>
<comment type="cofactor">
    <cofactor evidence="13">
        <name>Ca(2+)</name>
        <dbReference type="ChEBI" id="CHEBI:29108"/>
    </cofactor>
    <text evidence="13">Binds 1 Ca(2+) ion per subunit.</text>
</comment>
<feature type="binding site" evidence="13">
    <location>
        <position position="84"/>
    </location>
    <ligand>
        <name>Ca(2+)</name>
        <dbReference type="ChEBI" id="CHEBI:29108"/>
    </ligand>
</feature>
<feature type="disulfide bond" evidence="14">
    <location>
        <begin position="60"/>
        <end position="80"/>
    </location>
</feature>
<evidence type="ECO:0000256" key="9">
    <source>
        <dbReference type="ARBA" id="ARBA00022837"/>
    </source>
</evidence>
<keyword evidence="17" id="KW-1185">Reference proteome</keyword>
<evidence type="ECO:0000256" key="2">
    <source>
        <dbReference type="ARBA" id="ARBA00004613"/>
    </source>
</evidence>
<keyword evidence="9 13" id="KW-0106">Calcium</keyword>